<dbReference type="AlphaFoldDB" id="A0A085GL49"/>
<evidence type="ECO:0000256" key="2">
    <source>
        <dbReference type="SAM" id="MobiDB-lite"/>
    </source>
</evidence>
<reference evidence="4 5" key="1">
    <citation type="submission" date="2014-05" db="EMBL/GenBank/DDBJ databases">
        <title>ATOL: Assembling a taxonomically balanced genome-scale reconstruction of the evolutionary history of the Enterobacteriaceae.</title>
        <authorList>
            <person name="Plunkett G.III."/>
            <person name="Neeno-Eckwall E.C."/>
            <person name="Glasner J.D."/>
            <person name="Perna N.T."/>
        </authorList>
    </citation>
    <scope>NUCLEOTIDE SEQUENCE [LARGE SCALE GENOMIC DNA]</scope>
    <source>
        <strain evidence="4 5">ATCC 33852</strain>
    </source>
</reference>
<keyword evidence="4" id="KW-0282">Flagellum</keyword>
<proteinExistence type="predicted"/>
<protein>
    <submittedName>
        <fullName evidence="4">MotB family flagellar motor rotation protein</fullName>
    </submittedName>
</protein>
<dbReference type="PROSITE" id="PS51123">
    <property type="entry name" value="OMPA_2"/>
    <property type="match status" value="1"/>
</dbReference>
<dbReference type="PANTHER" id="PTHR30329">
    <property type="entry name" value="STATOR ELEMENT OF FLAGELLAR MOTOR COMPLEX"/>
    <property type="match status" value="1"/>
</dbReference>
<dbReference type="SUPFAM" id="SSF103088">
    <property type="entry name" value="OmpA-like"/>
    <property type="match status" value="1"/>
</dbReference>
<gene>
    <name evidence="4" type="ORF">GEAM_0696</name>
</gene>
<evidence type="ECO:0000256" key="1">
    <source>
        <dbReference type="PROSITE-ProRule" id="PRU00473"/>
    </source>
</evidence>
<accession>A0A085GL49</accession>
<dbReference type="Proteomes" id="UP000028640">
    <property type="component" value="Unassembled WGS sequence"/>
</dbReference>
<keyword evidence="4" id="KW-0966">Cell projection</keyword>
<evidence type="ECO:0000313" key="4">
    <source>
        <dbReference type="EMBL" id="KFC84444.1"/>
    </source>
</evidence>
<feature type="compositionally biased region" description="Basic and acidic residues" evidence="2">
    <location>
        <begin position="58"/>
        <end position="79"/>
    </location>
</feature>
<keyword evidence="1" id="KW-0472">Membrane</keyword>
<evidence type="ECO:0000313" key="5">
    <source>
        <dbReference type="Proteomes" id="UP000028640"/>
    </source>
</evidence>
<dbReference type="STRING" id="910964.GEAM_0696"/>
<dbReference type="RefSeq" id="WP_034788638.1">
    <property type="nucleotide sequence ID" value="NZ_JMPJ01000026.1"/>
</dbReference>
<dbReference type="eggNOG" id="COG1360">
    <property type="taxonomic scope" value="Bacteria"/>
</dbReference>
<dbReference type="InterPro" id="IPR036737">
    <property type="entry name" value="OmpA-like_sf"/>
</dbReference>
<dbReference type="Gene3D" id="3.30.1330.60">
    <property type="entry name" value="OmpA-like domain"/>
    <property type="match status" value="1"/>
</dbReference>
<organism evidence="4 5">
    <name type="scientific">Ewingella americana (strain ATCC 33852 / DSM 4580 / CCUG 14506 / JCM 5911 / LMG 7869 / NCTC 12157 / CDC 1468-78)</name>
    <dbReference type="NCBI Taxonomy" id="910964"/>
    <lineage>
        <taxon>Bacteria</taxon>
        <taxon>Pseudomonadati</taxon>
        <taxon>Pseudomonadota</taxon>
        <taxon>Gammaproteobacteria</taxon>
        <taxon>Enterobacterales</taxon>
        <taxon>Yersiniaceae</taxon>
        <taxon>Ewingella</taxon>
    </lineage>
</organism>
<dbReference type="Pfam" id="PF00691">
    <property type="entry name" value="OmpA"/>
    <property type="match status" value="1"/>
</dbReference>
<comment type="caution">
    <text evidence="4">The sequence shown here is derived from an EMBL/GenBank/DDBJ whole genome shotgun (WGS) entry which is preliminary data.</text>
</comment>
<dbReference type="EMBL" id="JMPJ01000026">
    <property type="protein sequence ID" value="KFC84444.1"/>
    <property type="molecule type" value="Genomic_DNA"/>
</dbReference>
<evidence type="ECO:0000259" key="3">
    <source>
        <dbReference type="PROSITE" id="PS51123"/>
    </source>
</evidence>
<dbReference type="GeneID" id="78383340"/>
<name>A0A085GL49_EWIA3</name>
<dbReference type="PANTHER" id="PTHR30329:SF21">
    <property type="entry name" value="LIPOPROTEIN YIAD-RELATED"/>
    <property type="match status" value="1"/>
</dbReference>
<keyword evidence="4" id="KW-0969">Cilium</keyword>
<dbReference type="InterPro" id="IPR006665">
    <property type="entry name" value="OmpA-like"/>
</dbReference>
<feature type="domain" description="OmpA-like" evidence="3">
    <location>
        <begin position="135"/>
        <end position="254"/>
    </location>
</feature>
<dbReference type="InterPro" id="IPR050330">
    <property type="entry name" value="Bact_OuterMem_StrucFunc"/>
</dbReference>
<dbReference type="GO" id="GO:0016020">
    <property type="term" value="C:membrane"/>
    <property type="evidence" value="ECO:0007669"/>
    <property type="project" value="UniProtKB-UniRule"/>
</dbReference>
<feature type="region of interest" description="Disordered" evidence="2">
    <location>
        <begin position="58"/>
        <end position="84"/>
    </location>
</feature>
<sequence>MVTTTKLILSSVNQKEREEIVAALHDQSIFKGNVFAPLNSIGKTNSVIPQQVPVTYKEPQKTRQVEKPKPTKVKPEEKPPVNVRQQEVDAAEKMDALSSKKSARELSELATNINSIAKKNHMEANLEIEVIPQGLRVLIQDGHDRDMFQRGSASLTPFFRTLLTELAPTFNNIDNKIIISGHTDAVMYKNQAKYNNWNLSGDRALVARRVLEQAGLAKGKVLQVNAMSDQMLLDPNSPESARNRRIEIMVLTKTASDSLYEFFGDRGDKVVEPLTEKIEKQEGLAAPTTAPAE</sequence>
<dbReference type="CDD" id="cd07185">
    <property type="entry name" value="OmpA_C-like"/>
    <property type="match status" value="1"/>
</dbReference>
<keyword evidence="5" id="KW-1185">Reference proteome</keyword>
<dbReference type="OrthoDB" id="9809186at2"/>